<comment type="caution">
    <text evidence="3">The sequence shown here is derived from an EMBL/GenBank/DDBJ whole genome shotgun (WGS) entry which is preliminary data.</text>
</comment>
<dbReference type="AlphaFoldDB" id="A0AAV5EEV7"/>
<sequence>MCEDMLCRHIEVSTAATTEVLAEQHNCKGLKGACMEFLESSDNLKAVVATDGFNHLAASCPALMRELMSKIVDYLPKRRKLGT</sequence>
<dbReference type="EMBL" id="BQKI01000075">
    <property type="protein sequence ID" value="GJN20686.1"/>
    <property type="molecule type" value="Genomic_DNA"/>
</dbReference>
<proteinExistence type="inferred from homology"/>
<reference evidence="3" key="1">
    <citation type="journal article" date="2018" name="DNA Res.">
        <title>Multiple hybrid de novo genome assembly of finger millet, an orphan allotetraploid crop.</title>
        <authorList>
            <person name="Hatakeyama M."/>
            <person name="Aluri S."/>
            <person name="Balachadran M.T."/>
            <person name="Sivarajan S.R."/>
            <person name="Patrignani A."/>
            <person name="Gruter S."/>
            <person name="Poveda L."/>
            <person name="Shimizu-Inatsugi R."/>
            <person name="Baeten J."/>
            <person name="Francoijs K.J."/>
            <person name="Nataraja K.N."/>
            <person name="Reddy Y.A.N."/>
            <person name="Phadnis S."/>
            <person name="Ravikumar R.L."/>
            <person name="Schlapbach R."/>
            <person name="Sreeman S.M."/>
            <person name="Shimizu K.K."/>
        </authorList>
    </citation>
    <scope>NUCLEOTIDE SEQUENCE</scope>
</reference>
<dbReference type="GO" id="GO:0016567">
    <property type="term" value="P:protein ubiquitination"/>
    <property type="evidence" value="ECO:0007669"/>
    <property type="project" value="InterPro"/>
</dbReference>
<reference evidence="3" key="2">
    <citation type="submission" date="2021-12" db="EMBL/GenBank/DDBJ databases">
        <title>Resequencing data analysis of finger millet.</title>
        <authorList>
            <person name="Hatakeyama M."/>
            <person name="Aluri S."/>
            <person name="Balachadran M.T."/>
            <person name="Sivarajan S.R."/>
            <person name="Poveda L."/>
            <person name="Shimizu-Inatsugi R."/>
            <person name="Schlapbach R."/>
            <person name="Sreeman S.M."/>
            <person name="Shimizu K.K."/>
        </authorList>
    </citation>
    <scope>NUCLEOTIDE SEQUENCE</scope>
</reference>
<dbReference type="PANTHER" id="PTHR26379">
    <property type="entry name" value="BTB/POZ AND MATH DOMAIN-CONTAINING PROTEIN 1"/>
    <property type="match status" value="1"/>
</dbReference>
<feature type="domain" description="BPM/SPOP BACK" evidence="2">
    <location>
        <begin position="14"/>
        <end position="68"/>
    </location>
</feature>
<name>A0AAV5EEV7_ELECO</name>
<dbReference type="PANTHER" id="PTHR26379:SF187">
    <property type="entry name" value="OS07G0655300 PROTEIN"/>
    <property type="match status" value="1"/>
</dbReference>
<organism evidence="3 4">
    <name type="scientific">Eleusine coracana subsp. coracana</name>
    <dbReference type="NCBI Taxonomy" id="191504"/>
    <lineage>
        <taxon>Eukaryota</taxon>
        <taxon>Viridiplantae</taxon>
        <taxon>Streptophyta</taxon>
        <taxon>Embryophyta</taxon>
        <taxon>Tracheophyta</taxon>
        <taxon>Spermatophyta</taxon>
        <taxon>Magnoliopsida</taxon>
        <taxon>Liliopsida</taxon>
        <taxon>Poales</taxon>
        <taxon>Poaceae</taxon>
        <taxon>PACMAD clade</taxon>
        <taxon>Chloridoideae</taxon>
        <taxon>Cynodonteae</taxon>
        <taxon>Eleusininae</taxon>
        <taxon>Eleusine</taxon>
    </lineage>
</organism>
<evidence type="ECO:0000256" key="1">
    <source>
        <dbReference type="ARBA" id="ARBA00010846"/>
    </source>
</evidence>
<evidence type="ECO:0000313" key="4">
    <source>
        <dbReference type="Proteomes" id="UP001054889"/>
    </source>
</evidence>
<accession>A0AAV5EEV7</accession>
<dbReference type="InterPro" id="IPR056423">
    <property type="entry name" value="BACK_BPM_SPOP"/>
</dbReference>
<evidence type="ECO:0000259" key="2">
    <source>
        <dbReference type="Pfam" id="PF24570"/>
    </source>
</evidence>
<dbReference type="Proteomes" id="UP001054889">
    <property type="component" value="Unassembled WGS sequence"/>
</dbReference>
<gene>
    <name evidence="3" type="primary">gb08089</name>
    <name evidence="3" type="ORF">PR202_gb08089</name>
</gene>
<dbReference type="InterPro" id="IPR045005">
    <property type="entry name" value="BPM1-6"/>
</dbReference>
<dbReference type="Gene3D" id="1.25.40.420">
    <property type="match status" value="1"/>
</dbReference>
<evidence type="ECO:0000313" key="3">
    <source>
        <dbReference type="EMBL" id="GJN20686.1"/>
    </source>
</evidence>
<comment type="similarity">
    <text evidence="1">Belongs to the Tdpoz family.</text>
</comment>
<dbReference type="Pfam" id="PF24570">
    <property type="entry name" value="BACK_BPM_SPOP"/>
    <property type="match status" value="1"/>
</dbReference>
<protein>
    <recommendedName>
        <fullName evidence="2">BPM/SPOP BACK domain-containing protein</fullName>
    </recommendedName>
</protein>
<keyword evidence="4" id="KW-1185">Reference proteome</keyword>